<name>A0A158R1V5_NIPBR</name>
<dbReference type="WBParaSite" id="NBR_0001448901-mRNA-1">
    <property type="protein sequence ID" value="NBR_0001448901-mRNA-1"/>
    <property type="gene ID" value="NBR_0001448901"/>
</dbReference>
<reference evidence="1 2" key="2">
    <citation type="submission" date="2018-11" db="EMBL/GenBank/DDBJ databases">
        <authorList>
            <consortium name="Pathogen Informatics"/>
        </authorList>
    </citation>
    <scope>NUCLEOTIDE SEQUENCE [LARGE SCALE GENOMIC DNA]</scope>
</reference>
<reference evidence="3" key="1">
    <citation type="submission" date="2016-04" db="UniProtKB">
        <authorList>
            <consortium name="WormBaseParasite"/>
        </authorList>
    </citation>
    <scope>IDENTIFICATION</scope>
</reference>
<protein>
    <submittedName>
        <fullName evidence="1 3">Uncharacterized protein</fullName>
    </submittedName>
</protein>
<dbReference type="Proteomes" id="UP000271162">
    <property type="component" value="Unassembled WGS sequence"/>
</dbReference>
<dbReference type="EMBL" id="UYSL01021383">
    <property type="protein sequence ID" value="VDL78079.1"/>
    <property type="molecule type" value="Genomic_DNA"/>
</dbReference>
<evidence type="ECO:0000313" key="2">
    <source>
        <dbReference type="Proteomes" id="UP000271162"/>
    </source>
</evidence>
<organism evidence="3">
    <name type="scientific">Nippostrongylus brasiliensis</name>
    <name type="common">Rat hookworm</name>
    <dbReference type="NCBI Taxonomy" id="27835"/>
    <lineage>
        <taxon>Eukaryota</taxon>
        <taxon>Metazoa</taxon>
        <taxon>Ecdysozoa</taxon>
        <taxon>Nematoda</taxon>
        <taxon>Chromadorea</taxon>
        <taxon>Rhabditida</taxon>
        <taxon>Rhabditina</taxon>
        <taxon>Rhabditomorpha</taxon>
        <taxon>Strongyloidea</taxon>
        <taxon>Heligmosomidae</taxon>
        <taxon>Nippostrongylus</taxon>
    </lineage>
</organism>
<proteinExistence type="predicted"/>
<dbReference type="AlphaFoldDB" id="A0A158R1V5"/>
<sequence length="71" mass="7945">MTNRAEPALALYFTSSVAYFEVTRTSHRKQINLTGVRHLRSAQPSNNAAKCSASTQLKEDIKDIELSVHIQ</sequence>
<evidence type="ECO:0000313" key="3">
    <source>
        <dbReference type="WBParaSite" id="NBR_0001448901-mRNA-1"/>
    </source>
</evidence>
<gene>
    <name evidence="1" type="ORF">NBR_LOCUS14490</name>
</gene>
<accession>A0A158R1V5</accession>
<keyword evidence="2" id="KW-1185">Reference proteome</keyword>
<evidence type="ECO:0000313" key="1">
    <source>
        <dbReference type="EMBL" id="VDL78079.1"/>
    </source>
</evidence>